<proteinExistence type="inferred from homology"/>
<name>A0AAN6TXV4_9PEZI</name>
<feature type="non-terminal residue" evidence="5">
    <location>
        <position position="1"/>
    </location>
</feature>
<accession>A0AAN6TXV4</accession>
<reference evidence="5" key="2">
    <citation type="submission" date="2023-05" db="EMBL/GenBank/DDBJ databases">
        <authorList>
            <consortium name="Lawrence Berkeley National Laboratory"/>
            <person name="Steindorff A."/>
            <person name="Hensen N."/>
            <person name="Bonometti L."/>
            <person name="Westerberg I."/>
            <person name="Brannstrom I.O."/>
            <person name="Guillou S."/>
            <person name="Cros-Aarteil S."/>
            <person name="Calhoun S."/>
            <person name="Haridas S."/>
            <person name="Kuo A."/>
            <person name="Mondo S."/>
            <person name="Pangilinan J."/>
            <person name="Riley R."/>
            <person name="Labutti K."/>
            <person name="Andreopoulos B."/>
            <person name="Lipzen A."/>
            <person name="Chen C."/>
            <person name="Yanf M."/>
            <person name="Daum C."/>
            <person name="Ng V."/>
            <person name="Clum A."/>
            <person name="Ohm R."/>
            <person name="Martin F."/>
            <person name="Silar P."/>
            <person name="Natvig D."/>
            <person name="Lalanne C."/>
            <person name="Gautier V."/>
            <person name="Ament-Velasquez S.L."/>
            <person name="Kruys A."/>
            <person name="Hutchinson M.I."/>
            <person name="Powell A.J."/>
            <person name="Barry K."/>
            <person name="Miller A.N."/>
            <person name="Grigoriev I.V."/>
            <person name="Debuchy R."/>
            <person name="Gladieux P."/>
            <person name="Thoren M.H."/>
            <person name="Johannesson H."/>
        </authorList>
    </citation>
    <scope>NUCLEOTIDE SEQUENCE</scope>
    <source>
        <strain evidence="5">CBS 731.68</strain>
    </source>
</reference>
<dbReference type="InterPro" id="IPR051609">
    <property type="entry name" value="NmrA/Isoflavone_reductase-like"/>
</dbReference>
<evidence type="ECO:0000256" key="2">
    <source>
        <dbReference type="ARBA" id="ARBA00022857"/>
    </source>
</evidence>
<evidence type="ECO:0000256" key="3">
    <source>
        <dbReference type="ARBA" id="ARBA00023002"/>
    </source>
</evidence>
<gene>
    <name evidence="5" type="ORF">N657DRAFT_574658</name>
</gene>
<dbReference type="Proteomes" id="UP001302602">
    <property type="component" value="Unassembled WGS sequence"/>
</dbReference>
<sequence>ALTIWLAGITGKFGRILSLKLLEKPNLVLGGYARDPSKVPTALAGSPRLQLFKGEAFDDATIKPFVSGCDVVVCAYLGADDLMVDRQKKLSDARDETGVPRYAHLETKSTVKGIHILIGGFMDPVLSPFFQVWDPKNRTLRYWGEGTEPWEGTSYANAAEFTAVIIADTSAVGIKKYLGDRKTIRQIASTFDMVYGLMPKMERLGSLDNLKARMRAKQA</sequence>
<dbReference type="InterPro" id="IPR016040">
    <property type="entry name" value="NAD(P)-bd_dom"/>
</dbReference>
<keyword evidence="3" id="KW-0560">Oxidoreductase</keyword>
<dbReference type="Gene3D" id="3.40.50.720">
    <property type="entry name" value="NAD(P)-binding Rossmann-like Domain"/>
    <property type="match status" value="1"/>
</dbReference>
<feature type="domain" description="NAD(P)-binding" evidence="4">
    <location>
        <begin position="8"/>
        <end position="103"/>
    </location>
</feature>
<protein>
    <recommendedName>
        <fullName evidence="4">NAD(P)-binding domain-containing protein</fullName>
    </recommendedName>
</protein>
<evidence type="ECO:0000313" key="5">
    <source>
        <dbReference type="EMBL" id="KAK4122549.1"/>
    </source>
</evidence>
<dbReference type="AlphaFoldDB" id="A0AAN6TXV4"/>
<dbReference type="Pfam" id="PF13460">
    <property type="entry name" value="NAD_binding_10"/>
    <property type="match status" value="1"/>
</dbReference>
<dbReference type="PANTHER" id="PTHR47706">
    <property type="entry name" value="NMRA-LIKE FAMILY PROTEIN"/>
    <property type="match status" value="1"/>
</dbReference>
<evidence type="ECO:0000313" key="6">
    <source>
        <dbReference type="Proteomes" id="UP001302602"/>
    </source>
</evidence>
<dbReference type="GO" id="GO:0016491">
    <property type="term" value="F:oxidoreductase activity"/>
    <property type="evidence" value="ECO:0007669"/>
    <property type="project" value="UniProtKB-KW"/>
</dbReference>
<dbReference type="SUPFAM" id="SSF51735">
    <property type="entry name" value="NAD(P)-binding Rossmann-fold domains"/>
    <property type="match status" value="1"/>
</dbReference>
<comment type="caution">
    <text evidence="5">The sequence shown here is derived from an EMBL/GenBank/DDBJ whole genome shotgun (WGS) entry which is preliminary data.</text>
</comment>
<comment type="similarity">
    <text evidence="1">Belongs to the NmrA-type oxidoreductase family. Isoflavone reductase subfamily.</text>
</comment>
<evidence type="ECO:0000256" key="1">
    <source>
        <dbReference type="ARBA" id="ARBA00005725"/>
    </source>
</evidence>
<keyword evidence="2" id="KW-0521">NADP</keyword>
<organism evidence="5 6">
    <name type="scientific">Parathielavia appendiculata</name>
    <dbReference type="NCBI Taxonomy" id="2587402"/>
    <lineage>
        <taxon>Eukaryota</taxon>
        <taxon>Fungi</taxon>
        <taxon>Dikarya</taxon>
        <taxon>Ascomycota</taxon>
        <taxon>Pezizomycotina</taxon>
        <taxon>Sordariomycetes</taxon>
        <taxon>Sordariomycetidae</taxon>
        <taxon>Sordariales</taxon>
        <taxon>Chaetomiaceae</taxon>
        <taxon>Parathielavia</taxon>
    </lineage>
</organism>
<dbReference type="RefSeq" id="XP_062646320.1">
    <property type="nucleotide sequence ID" value="XM_062789045.1"/>
</dbReference>
<keyword evidence="6" id="KW-1185">Reference proteome</keyword>
<dbReference type="PANTHER" id="PTHR47706:SF9">
    <property type="entry name" value="NMRA-LIKE DOMAIN-CONTAINING PROTEIN-RELATED"/>
    <property type="match status" value="1"/>
</dbReference>
<reference evidence="5" key="1">
    <citation type="journal article" date="2023" name="Mol. Phylogenet. Evol.">
        <title>Genome-scale phylogeny and comparative genomics of the fungal order Sordariales.</title>
        <authorList>
            <person name="Hensen N."/>
            <person name="Bonometti L."/>
            <person name="Westerberg I."/>
            <person name="Brannstrom I.O."/>
            <person name="Guillou S."/>
            <person name="Cros-Aarteil S."/>
            <person name="Calhoun S."/>
            <person name="Haridas S."/>
            <person name="Kuo A."/>
            <person name="Mondo S."/>
            <person name="Pangilinan J."/>
            <person name="Riley R."/>
            <person name="LaButti K."/>
            <person name="Andreopoulos B."/>
            <person name="Lipzen A."/>
            <person name="Chen C."/>
            <person name="Yan M."/>
            <person name="Daum C."/>
            <person name="Ng V."/>
            <person name="Clum A."/>
            <person name="Steindorff A."/>
            <person name="Ohm R.A."/>
            <person name="Martin F."/>
            <person name="Silar P."/>
            <person name="Natvig D.O."/>
            <person name="Lalanne C."/>
            <person name="Gautier V."/>
            <person name="Ament-Velasquez S.L."/>
            <person name="Kruys A."/>
            <person name="Hutchinson M.I."/>
            <person name="Powell A.J."/>
            <person name="Barry K."/>
            <person name="Miller A.N."/>
            <person name="Grigoriev I.V."/>
            <person name="Debuchy R."/>
            <person name="Gladieux P."/>
            <person name="Hiltunen Thoren M."/>
            <person name="Johannesson H."/>
        </authorList>
    </citation>
    <scope>NUCLEOTIDE SEQUENCE</scope>
    <source>
        <strain evidence="5">CBS 731.68</strain>
    </source>
</reference>
<dbReference type="GeneID" id="87825815"/>
<dbReference type="InterPro" id="IPR036291">
    <property type="entry name" value="NAD(P)-bd_dom_sf"/>
</dbReference>
<dbReference type="EMBL" id="MU853230">
    <property type="protein sequence ID" value="KAK4122549.1"/>
    <property type="molecule type" value="Genomic_DNA"/>
</dbReference>
<evidence type="ECO:0000259" key="4">
    <source>
        <dbReference type="Pfam" id="PF13460"/>
    </source>
</evidence>